<organism evidence="1 2">
    <name type="scientific">Microvirga aerophila</name>
    <dbReference type="NCBI Taxonomy" id="670291"/>
    <lineage>
        <taxon>Bacteria</taxon>
        <taxon>Pseudomonadati</taxon>
        <taxon>Pseudomonadota</taxon>
        <taxon>Alphaproteobacteria</taxon>
        <taxon>Hyphomicrobiales</taxon>
        <taxon>Methylobacteriaceae</taxon>
        <taxon>Microvirga</taxon>
    </lineage>
</organism>
<dbReference type="EMBL" id="BJYU01000151">
    <property type="protein sequence ID" value="GEO18096.1"/>
    <property type="molecule type" value="Genomic_DNA"/>
</dbReference>
<evidence type="ECO:0000313" key="1">
    <source>
        <dbReference type="EMBL" id="GEO18096.1"/>
    </source>
</evidence>
<dbReference type="Proteomes" id="UP000321085">
    <property type="component" value="Unassembled WGS sequence"/>
</dbReference>
<evidence type="ECO:0000313" key="2">
    <source>
        <dbReference type="Proteomes" id="UP000321085"/>
    </source>
</evidence>
<comment type="caution">
    <text evidence="1">The sequence shown here is derived from an EMBL/GenBank/DDBJ whole genome shotgun (WGS) entry which is preliminary data.</text>
</comment>
<dbReference type="RefSeq" id="WP_114189151.1">
    <property type="nucleotide sequence ID" value="NZ_BJYU01000151.1"/>
</dbReference>
<dbReference type="OrthoDB" id="8019984at2"/>
<keyword evidence="2" id="KW-1185">Reference proteome</keyword>
<name>A0A512C1K3_9HYPH</name>
<reference evidence="1 2" key="1">
    <citation type="submission" date="2019-07" db="EMBL/GenBank/DDBJ databases">
        <title>Whole genome shotgun sequence of Microvirga aerophila NBRC 106136.</title>
        <authorList>
            <person name="Hosoyama A."/>
            <person name="Uohara A."/>
            <person name="Ohji S."/>
            <person name="Ichikawa N."/>
        </authorList>
    </citation>
    <scope>NUCLEOTIDE SEQUENCE [LARGE SCALE GENOMIC DNA]</scope>
    <source>
        <strain evidence="1 2">NBRC 106136</strain>
    </source>
</reference>
<dbReference type="AlphaFoldDB" id="A0A512C1K3"/>
<proteinExistence type="predicted"/>
<accession>A0A512C1K3</accession>
<gene>
    <name evidence="1" type="ORF">MAE02_57920</name>
</gene>
<protein>
    <submittedName>
        <fullName evidence="1">Uncharacterized protein</fullName>
    </submittedName>
</protein>
<sequence length="99" mass="11267">MIWARKTSGLSEWDNLQEQFEELFTKLGCPRQMMLIAGAPAVASQIDLFISLPYSGLLSIFYEFDQISESELPLEAPLLVGHDDAFRVRFKFPRQGLVT</sequence>